<dbReference type="InterPro" id="IPR001763">
    <property type="entry name" value="Rhodanese-like_dom"/>
</dbReference>
<dbReference type="PANTHER" id="PTHR31126:SF1">
    <property type="entry name" value="TYROSINE SPECIFIC PROTEIN PHOSPHATASES DOMAIN-CONTAINING PROTEIN"/>
    <property type="match status" value="1"/>
</dbReference>
<dbReference type="Gene3D" id="3.90.190.10">
    <property type="entry name" value="Protein tyrosine phosphatase superfamily"/>
    <property type="match status" value="1"/>
</dbReference>
<evidence type="ECO:0000313" key="5">
    <source>
        <dbReference type="EMBL" id="OEJ97573.1"/>
    </source>
</evidence>
<dbReference type="SUPFAM" id="SSF52799">
    <property type="entry name" value="(Phosphotyrosine protein) phosphatases II"/>
    <property type="match status" value="1"/>
</dbReference>
<dbReference type="PROSITE" id="PS50056">
    <property type="entry name" value="TYR_PHOSPHATASE_2"/>
    <property type="match status" value="1"/>
</dbReference>
<dbReference type="PROSITE" id="PS50206">
    <property type="entry name" value="RHODANESE_3"/>
    <property type="match status" value="1"/>
</dbReference>
<evidence type="ECO:0000256" key="1">
    <source>
        <dbReference type="ARBA" id="ARBA00009580"/>
    </source>
</evidence>
<organism evidence="5 6">
    <name type="scientific">Streptomyces thermolilacinus SPC6</name>
    <dbReference type="NCBI Taxonomy" id="1306406"/>
    <lineage>
        <taxon>Bacteria</taxon>
        <taxon>Bacillati</taxon>
        <taxon>Actinomycetota</taxon>
        <taxon>Actinomycetes</taxon>
        <taxon>Kitasatosporales</taxon>
        <taxon>Streptomycetaceae</taxon>
        <taxon>Streptomyces</taxon>
    </lineage>
</organism>
<evidence type="ECO:0000259" key="3">
    <source>
        <dbReference type="PROSITE" id="PS50056"/>
    </source>
</evidence>
<dbReference type="EMBL" id="ASHX02000001">
    <property type="protein sequence ID" value="OEJ97573.1"/>
    <property type="molecule type" value="Genomic_DNA"/>
</dbReference>
<protein>
    <recommendedName>
        <fullName evidence="2">protein-tyrosine-phosphatase</fullName>
        <ecNumber evidence="2">3.1.3.48</ecNumber>
    </recommendedName>
</protein>
<feature type="domain" description="Tyrosine specific protein phosphatases" evidence="3">
    <location>
        <begin position="107"/>
        <end position="179"/>
    </location>
</feature>
<gene>
    <name evidence="5" type="ORF">J116_027080</name>
</gene>
<dbReference type="eggNOG" id="COG2365">
    <property type="taxonomic scope" value="Bacteria"/>
</dbReference>
<dbReference type="OrthoDB" id="1188001at2"/>
<dbReference type="InterPro" id="IPR016130">
    <property type="entry name" value="Tyr_Pase_AS"/>
</dbReference>
<proteinExistence type="inferred from homology"/>
<dbReference type="RefSeq" id="WP_023590222.1">
    <property type="nucleotide sequence ID" value="NZ_ASHX02000001.1"/>
</dbReference>
<dbReference type="PANTHER" id="PTHR31126">
    <property type="entry name" value="TYROSINE-PROTEIN PHOSPHATASE"/>
    <property type="match status" value="1"/>
</dbReference>
<feature type="domain" description="Rhodanese" evidence="4">
    <location>
        <begin position="51"/>
        <end position="182"/>
    </location>
</feature>
<keyword evidence="6" id="KW-1185">Reference proteome</keyword>
<comment type="caution">
    <text evidence="5">The sequence shown here is derived from an EMBL/GenBank/DDBJ whole genome shotgun (WGS) entry which is preliminary data.</text>
</comment>
<dbReference type="InterPro" id="IPR000387">
    <property type="entry name" value="Tyr_Pase_dom"/>
</dbReference>
<dbReference type="GO" id="GO:0004725">
    <property type="term" value="F:protein tyrosine phosphatase activity"/>
    <property type="evidence" value="ECO:0007669"/>
    <property type="project" value="UniProtKB-EC"/>
</dbReference>
<accession>A0A1D3DZ17</accession>
<dbReference type="Pfam" id="PF13350">
    <property type="entry name" value="Y_phosphatase3"/>
    <property type="match status" value="1"/>
</dbReference>
<evidence type="ECO:0000259" key="4">
    <source>
        <dbReference type="PROSITE" id="PS50206"/>
    </source>
</evidence>
<dbReference type="STRING" id="1306406.J116_027080"/>
<dbReference type="PROSITE" id="PS00383">
    <property type="entry name" value="TYR_PHOSPHATASE_1"/>
    <property type="match status" value="1"/>
</dbReference>
<reference evidence="5 6" key="1">
    <citation type="journal article" date="2013" name="Genome Announc.">
        <title>Genome Sequence of Streptomyces violaceusniger Strain SPC6, a Halotolerant Streptomycete That Exhibits Rapid Growth and Development.</title>
        <authorList>
            <person name="Chen X."/>
            <person name="Zhang B."/>
            <person name="Zhang W."/>
            <person name="Wu X."/>
            <person name="Zhang M."/>
            <person name="Chen T."/>
            <person name="Liu G."/>
            <person name="Dyson P."/>
        </authorList>
    </citation>
    <scope>NUCLEOTIDE SEQUENCE [LARGE SCALE GENOMIC DNA]</scope>
    <source>
        <strain evidence="5 6">SPC6</strain>
    </source>
</reference>
<dbReference type="InterPro" id="IPR026893">
    <property type="entry name" value="Tyr/Ser_Pase_IphP-type"/>
</dbReference>
<dbReference type="EC" id="3.1.3.48" evidence="2"/>
<evidence type="ECO:0000313" key="6">
    <source>
        <dbReference type="Proteomes" id="UP000095329"/>
    </source>
</evidence>
<dbReference type="AlphaFoldDB" id="A0A1D3DZ17"/>
<name>A0A1D3DZ17_9ACTN</name>
<dbReference type="InterPro" id="IPR029021">
    <property type="entry name" value="Prot-tyrosine_phosphatase-like"/>
</dbReference>
<sequence length="252" mass="27814">MDRHLVFQRLHKFRDLGGYAAGGGLAVRWGRLYRSDSLGKLRDDDWDRFLALGVRTVVDLRYPWEIEWRGRIPQHPSFAYLNLSVEHRPYDQARLGPEVAVGPYLAERYLEVAQDGVVELRRALEVIADDDSGPLVFHCASGKDRTGLLAALVLALLGVDDDTIVADFELTELARDGLVAEWLASDPGRELAWPPHFGRAPGEAMRLFLDGVRSRYGSLTGYAAGRLGVDDALLGALRRNLLEPAPAAVTGG</sequence>
<evidence type="ECO:0000256" key="2">
    <source>
        <dbReference type="ARBA" id="ARBA00013064"/>
    </source>
</evidence>
<comment type="similarity">
    <text evidence="1">Belongs to the protein-tyrosine phosphatase family.</text>
</comment>
<dbReference type="Proteomes" id="UP000095329">
    <property type="component" value="Unassembled WGS sequence"/>
</dbReference>